<evidence type="ECO:0000313" key="3">
    <source>
        <dbReference type="Proteomes" id="UP001243330"/>
    </source>
</evidence>
<evidence type="ECO:0000256" key="1">
    <source>
        <dbReference type="SAM" id="Phobius"/>
    </source>
</evidence>
<protein>
    <submittedName>
        <fullName evidence="2">Uncharacterized protein</fullName>
    </submittedName>
</protein>
<dbReference type="Proteomes" id="UP001243330">
    <property type="component" value="Unassembled WGS sequence"/>
</dbReference>
<keyword evidence="1" id="KW-0472">Membrane</keyword>
<feature type="transmembrane region" description="Helical" evidence="1">
    <location>
        <begin position="75"/>
        <end position="97"/>
    </location>
</feature>
<organism evidence="2 3">
    <name type="scientific">Colletotrichum chrysophilum</name>
    <dbReference type="NCBI Taxonomy" id="1836956"/>
    <lineage>
        <taxon>Eukaryota</taxon>
        <taxon>Fungi</taxon>
        <taxon>Dikarya</taxon>
        <taxon>Ascomycota</taxon>
        <taxon>Pezizomycotina</taxon>
        <taxon>Sordariomycetes</taxon>
        <taxon>Hypocreomycetidae</taxon>
        <taxon>Glomerellales</taxon>
        <taxon>Glomerellaceae</taxon>
        <taxon>Colletotrichum</taxon>
        <taxon>Colletotrichum gloeosporioides species complex</taxon>
    </lineage>
</organism>
<comment type="caution">
    <text evidence="2">The sequence shown here is derived from an EMBL/GenBank/DDBJ whole genome shotgun (WGS) entry which is preliminary data.</text>
</comment>
<gene>
    <name evidence="2" type="ORF">CCHR01_12912</name>
</gene>
<accession>A0AAD9EAY9</accession>
<proteinExistence type="predicted"/>
<keyword evidence="3" id="KW-1185">Reference proteome</keyword>
<sequence length="102" mass="11671">MTLLPLLRGCDPSIYRRQLELHLREHLGSCPTQPAATAIHTCLYVHSHANSVFACWGMPNCPCRWRHRCVTSQRYIVFVFCLTPPFQLSLSGTFSLVTEHKD</sequence>
<evidence type="ECO:0000313" key="2">
    <source>
        <dbReference type="EMBL" id="KAK1844469.1"/>
    </source>
</evidence>
<dbReference type="EMBL" id="JAQOWY010000310">
    <property type="protein sequence ID" value="KAK1844469.1"/>
    <property type="molecule type" value="Genomic_DNA"/>
</dbReference>
<name>A0AAD9EAY9_9PEZI</name>
<keyword evidence="1" id="KW-1133">Transmembrane helix</keyword>
<reference evidence="2" key="1">
    <citation type="submission" date="2023-01" db="EMBL/GenBank/DDBJ databases">
        <title>Colletotrichum chrysophilum M932 genome sequence.</title>
        <authorList>
            <person name="Baroncelli R."/>
        </authorList>
    </citation>
    <scope>NUCLEOTIDE SEQUENCE</scope>
    <source>
        <strain evidence="2">M932</strain>
    </source>
</reference>
<dbReference type="AlphaFoldDB" id="A0AAD9EAY9"/>
<keyword evidence="1" id="KW-0812">Transmembrane</keyword>